<dbReference type="SUPFAM" id="SSF52540">
    <property type="entry name" value="P-loop containing nucleoside triphosphate hydrolases"/>
    <property type="match status" value="1"/>
</dbReference>
<sequence length="287" mass="32551">MDLLIVTGLSGAGKSLAMNALEDIGFFCMDNIPASLLAKLVELSLQSENSMQKIAVVLDIRGGKSSEEILNALQQLRRQDVSFKILFLDAQVHVLERRYKETRRRHPISIASQVSIDEALRQERLILEPLYAMADYKIDTSLLSTAQLKDRIVSLFVDKSSDAMTLNIMSFGFKYGVPREADIVYDVRCLPNPFYIPELKGKNGNDHEVSDYVMQFEESQKLLEHLQALLDYSLPLYVKEGKSQLTIAIGCTGGKHRSITFANLLAEHFKQKGYHPVLEHRDEQRYN</sequence>
<dbReference type="PIRSF" id="PIRSF005052">
    <property type="entry name" value="P-loopkin"/>
    <property type="match status" value="1"/>
</dbReference>
<reference evidence="7 8" key="1">
    <citation type="submission" date="2024-03" db="EMBL/GenBank/DDBJ databases">
        <title>Human intestinal bacterial collection.</title>
        <authorList>
            <person name="Pauvert C."/>
            <person name="Hitch T.C.A."/>
            <person name="Clavel T."/>
        </authorList>
    </citation>
    <scope>NUCLEOTIDE SEQUENCE [LARGE SCALE GENOMIC DNA]</scope>
    <source>
        <strain evidence="7 8">CLA-JM-H11</strain>
    </source>
</reference>
<evidence type="ECO:0000256" key="3">
    <source>
        <dbReference type="ARBA" id="ARBA00023134"/>
    </source>
</evidence>
<name>A0ABV1GFU8_9FIRM</name>
<evidence type="ECO:0000313" key="7">
    <source>
        <dbReference type="EMBL" id="MEQ2520719.1"/>
    </source>
</evidence>
<evidence type="ECO:0000256" key="1">
    <source>
        <dbReference type="ARBA" id="ARBA00022741"/>
    </source>
</evidence>
<accession>A0ABV1GFU8</accession>
<evidence type="ECO:0000259" key="5">
    <source>
        <dbReference type="Pfam" id="PF03668"/>
    </source>
</evidence>
<dbReference type="HAMAP" id="MF_00636">
    <property type="entry name" value="RapZ_like"/>
    <property type="match status" value="1"/>
</dbReference>
<dbReference type="InterPro" id="IPR027417">
    <property type="entry name" value="P-loop_NTPase"/>
</dbReference>
<dbReference type="NCBIfam" id="NF003828">
    <property type="entry name" value="PRK05416.1"/>
    <property type="match status" value="1"/>
</dbReference>
<proteinExistence type="inferred from homology"/>
<dbReference type="InterPro" id="IPR005337">
    <property type="entry name" value="RapZ-like"/>
</dbReference>
<keyword evidence="1 4" id="KW-0547">Nucleotide-binding</keyword>
<dbReference type="RefSeq" id="WP_349216264.1">
    <property type="nucleotide sequence ID" value="NZ_JBBMFA010000095.1"/>
</dbReference>
<evidence type="ECO:0000259" key="6">
    <source>
        <dbReference type="Pfam" id="PF22740"/>
    </source>
</evidence>
<protein>
    <submittedName>
        <fullName evidence="7">RNase adapter RapZ</fullName>
    </submittedName>
</protein>
<keyword evidence="8" id="KW-1185">Reference proteome</keyword>
<evidence type="ECO:0000256" key="2">
    <source>
        <dbReference type="ARBA" id="ARBA00022840"/>
    </source>
</evidence>
<dbReference type="PANTHER" id="PTHR30448:SF0">
    <property type="entry name" value="RNASE ADAPTER PROTEIN RAPZ"/>
    <property type="match status" value="1"/>
</dbReference>
<comment type="caution">
    <text evidence="7">The sequence shown here is derived from an EMBL/GenBank/DDBJ whole genome shotgun (WGS) entry which is preliminary data.</text>
</comment>
<dbReference type="Pfam" id="PF22740">
    <property type="entry name" value="PapZ_C"/>
    <property type="match status" value="1"/>
</dbReference>
<keyword evidence="3 4" id="KW-0342">GTP-binding</keyword>
<feature type="domain" description="RapZ C-terminal" evidence="6">
    <location>
        <begin position="164"/>
        <end position="282"/>
    </location>
</feature>
<feature type="domain" description="RapZ-like N-terminal" evidence="5">
    <location>
        <begin position="1"/>
        <end position="157"/>
    </location>
</feature>
<organism evidence="7 8">
    <name type="scientific">Ruthenibacterium intestinale</name>
    <dbReference type="NCBI Taxonomy" id="3133163"/>
    <lineage>
        <taxon>Bacteria</taxon>
        <taxon>Bacillati</taxon>
        <taxon>Bacillota</taxon>
        <taxon>Clostridia</taxon>
        <taxon>Eubacteriales</taxon>
        <taxon>Oscillospiraceae</taxon>
        <taxon>Ruthenibacterium</taxon>
    </lineage>
</organism>
<dbReference type="EMBL" id="JBBMFA010000095">
    <property type="protein sequence ID" value="MEQ2520719.1"/>
    <property type="molecule type" value="Genomic_DNA"/>
</dbReference>
<dbReference type="InterPro" id="IPR053930">
    <property type="entry name" value="RapZ-like_N"/>
</dbReference>
<feature type="binding site" evidence="4">
    <location>
        <begin position="8"/>
        <end position="15"/>
    </location>
    <ligand>
        <name>ATP</name>
        <dbReference type="ChEBI" id="CHEBI:30616"/>
    </ligand>
</feature>
<feature type="binding site" evidence="4">
    <location>
        <begin position="59"/>
        <end position="62"/>
    </location>
    <ligand>
        <name>GTP</name>
        <dbReference type="ChEBI" id="CHEBI:37565"/>
    </ligand>
</feature>
<dbReference type="Pfam" id="PF03668">
    <property type="entry name" value="RapZ-like_N"/>
    <property type="match status" value="1"/>
</dbReference>
<dbReference type="PANTHER" id="PTHR30448">
    <property type="entry name" value="RNASE ADAPTER PROTEIN RAPZ"/>
    <property type="match status" value="1"/>
</dbReference>
<keyword evidence="2 4" id="KW-0067">ATP-binding</keyword>
<dbReference type="Gene3D" id="3.40.50.300">
    <property type="entry name" value="P-loop containing nucleotide triphosphate hydrolases"/>
    <property type="match status" value="1"/>
</dbReference>
<gene>
    <name evidence="7" type="primary">rapZ</name>
    <name evidence="7" type="ORF">WMO24_09800</name>
</gene>
<dbReference type="InterPro" id="IPR053931">
    <property type="entry name" value="RapZ_C"/>
</dbReference>
<evidence type="ECO:0000313" key="8">
    <source>
        <dbReference type="Proteomes" id="UP001477672"/>
    </source>
</evidence>
<evidence type="ECO:0000256" key="4">
    <source>
        <dbReference type="HAMAP-Rule" id="MF_00636"/>
    </source>
</evidence>
<dbReference type="Proteomes" id="UP001477672">
    <property type="component" value="Unassembled WGS sequence"/>
</dbReference>